<accession>A0ABR7ISX4</accession>
<keyword evidence="3" id="KW-1185">Reference proteome</keyword>
<protein>
    <submittedName>
        <fullName evidence="2">GNAT family N-acetyltransferase</fullName>
    </submittedName>
</protein>
<dbReference type="InterPro" id="IPR016181">
    <property type="entry name" value="Acyl_CoA_acyltransferase"/>
</dbReference>
<organism evidence="2 3">
    <name type="scientific">Clostridium facile</name>
    <dbReference type="NCBI Taxonomy" id="2763035"/>
    <lineage>
        <taxon>Bacteria</taxon>
        <taxon>Bacillati</taxon>
        <taxon>Bacillota</taxon>
        <taxon>Clostridia</taxon>
        <taxon>Eubacteriales</taxon>
        <taxon>Clostridiaceae</taxon>
        <taxon>Clostridium</taxon>
    </lineage>
</organism>
<dbReference type="Pfam" id="PF13302">
    <property type="entry name" value="Acetyltransf_3"/>
    <property type="match status" value="1"/>
</dbReference>
<sequence length="196" mass="23624">MNVLLPEIETKRLILRKFTQNDLEPLFLILSDKQTNTYLPWFPVQTIEETQSFLQHYQEEYQQTLGHQYAVCFKKDNLPIGYVHLSYNDSYDLGYGLRHDFWRMGITTEACLAIIEQLRKIGFSYITATHDRNNPRSGEVMKKIGMTYRYSYEEQWQPKDKLVVFRMYQLNFDGQNSRVYQKYWNQSKQHFIESFL</sequence>
<comment type="caution">
    <text evidence="2">The sequence shown here is derived from an EMBL/GenBank/DDBJ whole genome shotgun (WGS) entry which is preliminary data.</text>
</comment>
<dbReference type="PANTHER" id="PTHR43792:SF16">
    <property type="entry name" value="N-ACETYLTRANSFERASE DOMAIN-CONTAINING PROTEIN"/>
    <property type="match status" value="1"/>
</dbReference>
<dbReference type="InterPro" id="IPR000182">
    <property type="entry name" value="GNAT_dom"/>
</dbReference>
<evidence type="ECO:0000313" key="2">
    <source>
        <dbReference type="EMBL" id="MBC5788227.1"/>
    </source>
</evidence>
<dbReference type="InterPro" id="IPR051531">
    <property type="entry name" value="N-acetyltransferase"/>
</dbReference>
<dbReference type="PROSITE" id="PS51186">
    <property type="entry name" value="GNAT"/>
    <property type="match status" value="1"/>
</dbReference>
<dbReference type="RefSeq" id="WP_186996848.1">
    <property type="nucleotide sequence ID" value="NZ_JACOQK010000001.1"/>
</dbReference>
<dbReference type="EMBL" id="JACOQK010000001">
    <property type="protein sequence ID" value="MBC5788227.1"/>
    <property type="molecule type" value="Genomic_DNA"/>
</dbReference>
<dbReference type="Gene3D" id="3.40.630.30">
    <property type="match status" value="1"/>
</dbReference>
<name>A0ABR7ISX4_9CLOT</name>
<gene>
    <name evidence="2" type="ORF">H8Z77_09400</name>
</gene>
<proteinExistence type="predicted"/>
<feature type="domain" description="N-acetyltransferase" evidence="1">
    <location>
        <begin position="13"/>
        <end position="168"/>
    </location>
</feature>
<dbReference type="Proteomes" id="UP000649151">
    <property type="component" value="Unassembled WGS sequence"/>
</dbReference>
<reference evidence="2 3" key="1">
    <citation type="submission" date="2020-08" db="EMBL/GenBank/DDBJ databases">
        <title>Genome public.</title>
        <authorList>
            <person name="Liu C."/>
            <person name="Sun Q."/>
        </authorList>
    </citation>
    <scope>NUCLEOTIDE SEQUENCE [LARGE SCALE GENOMIC DNA]</scope>
    <source>
        <strain evidence="2 3">NSJ-27</strain>
    </source>
</reference>
<evidence type="ECO:0000259" key="1">
    <source>
        <dbReference type="PROSITE" id="PS51186"/>
    </source>
</evidence>
<dbReference type="SUPFAM" id="SSF55729">
    <property type="entry name" value="Acyl-CoA N-acyltransferases (Nat)"/>
    <property type="match status" value="1"/>
</dbReference>
<dbReference type="PANTHER" id="PTHR43792">
    <property type="entry name" value="GNAT FAMILY, PUTATIVE (AFU_ORTHOLOGUE AFUA_3G00765)-RELATED-RELATED"/>
    <property type="match status" value="1"/>
</dbReference>
<evidence type="ECO:0000313" key="3">
    <source>
        <dbReference type="Proteomes" id="UP000649151"/>
    </source>
</evidence>